<protein>
    <submittedName>
        <fullName evidence="4">Alpha-ketoglutarate-dependent dioxygenase-like protein</fullName>
    </submittedName>
</protein>
<keyword evidence="4" id="KW-0560">Oxidoreductase</keyword>
<evidence type="ECO:0000313" key="5">
    <source>
        <dbReference type="Proteomes" id="UP000038010"/>
    </source>
</evidence>
<dbReference type="EMBL" id="LFJN01000037">
    <property type="protein sequence ID" value="KPI35687.1"/>
    <property type="molecule type" value="Genomic_DNA"/>
</dbReference>
<proteinExistence type="inferred from homology"/>
<dbReference type="InterPro" id="IPR036380">
    <property type="entry name" value="Isochorismatase-like_sf"/>
</dbReference>
<dbReference type="RefSeq" id="XP_017995650.1">
    <property type="nucleotide sequence ID" value="XM_018141192.1"/>
</dbReference>
<feature type="region of interest" description="Disordered" evidence="2">
    <location>
        <begin position="750"/>
        <end position="790"/>
    </location>
</feature>
<dbReference type="GO" id="GO:0006307">
    <property type="term" value="P:DNA alkylation repair"/>
    <property type="evidence" value="ECO:0007669"/>
    <property type="project" value="InterPro"/>
</dbReference>
<comment type="caution">
    <text evidence="4">The sequence shown here is derived from an EMBL/GenBank/DDBJ whole genome shotgun (WGS) entry which is preliminary data.</text>
</comment>
<reference evidence="4 5" key="1">
    <citation type="submission" date="2015-06" db="EMBL/GenBank/DDBJ databases">
        <title>Draft genome of the ant-associated black yeast Phialophora attae CBS 131958.</title>
        <authorList>
            <person name="Moreno L.F."/>
            <person name="Stielow B.J."/>
            <person name="de Hoog S."/>
            <person name="Vicente V.A."/>
            <person name="Weiss V.A."/>
            <person name="de Vries M."/>
            <person name="Cruz L.M."/>
            <person name="Souza E.M."/>
        </authorList>
    </citation>
    <scope>NUCLEOTIDE SEQUENCE [LARGE SCALE GENOMIC DNA]</scope>
    <source>
        <strain evidence="4 5">CBS 131958</strain>
    </source>
</reference>
<dbReference type="InterPro" id="IPR000868">
    <property type="entry name" value="Isochorismatase-like_dom"/>
</dbReference>
<dbReference type="InterPro" id="IPR032854">
    <property type="entry name" value="ALKBH3"/>
</dbReference>
<feature type="compositionally biased region" description="Basic and acidic residues" evidence="2">
    <location>
        <begin position="653"/>
        <end position="663"/>
    </location>
</feature>
<dbReference type="SUPFAM" id="SSF52499">
    <property type="entry name" value="Isochorismatase-like hydrolases"/>
    <property type="match status" value="1"/>
</dbReference>
<dbReference type="PANTHER" id="PTHR31212">
    <property type="entry name" value="ALPHA-KETOGLUTARATE-DEPENDENT DIOXYGENASE ALKB HOMOLOG 3"/>
    <property type="match status" value="1"/>
</dbReference>
<feature type="region of interest" description="Disordered" evidence="2">
    <location>
        <begin position="342"/>
        <end position="416"/>
    </location>
</feature>
<dbReference type="SUPFAM" id="SSF51197">
    <property type="entry name" value="Clavaminate synthase-like"/>
    <property type="match status" value="1"/>
</dbReference>
<gene>
    <name evidence="4" type="ORF">AB675_1310</name>
</gene>
<dbReference type="Gene3D" id="3.40.50.850">
    <property type="entry name" value="Isochorismatase-like"/>
    <property type="match status" value="1"/>
</dbReference>
<dbReference type="InterPro" id="IPR005123">
    <property type="entry name" value="Oxoglu/Fe-dep_dioxygenase_dom"/>
</dbReference>
<dbReference type="GO" id="GO:0051213">
    <property type="term" value="F:dioxygenase activity"/>
    <property type="evidence" value="ECO:0007669"/>
    <property type="project" value="UniProtKB-KW"/>
</dbReference>
<evidence type="ECO:0000256" key="2">
    <source>
        <dbReference type="SAM" id="MobiDB-lite"/>
    </source>
</evidence>
<feature type="compositionally biased region" description="Low complexity" evidence="2">
    <location>
        <begin position="348"/>
        <end position="359"/>
    </location>
</feature>
<dbReference type="Pfam" id="PF00857">
    <property type="entry name" value="Isochorismatase"/>
    <property type="match status" value="1"/>
</dbReference>
<keyword evidence="5" id="KW-1185">Reference proteome</keyword>
<dbReference type="Proteomes" id="UP000038010">
    <property type="component" value="Unassembled WGS sequence"/>
</dbReference>
<dbReference type="STRING" id="1664694.A0A0N1HM05"/>
<evidence type="ECO:0000256" key="1">
    <source>
        <dbReference type="ARBA" id="ARBA00006336"/>
    </source>
</evidence>
<dbReference type="Gene3D" id="2.60.120.590">
    <property type="entry name" value="Alpha-ketoglutarate-dependent dioxygenase AlkB-like"/>
    <property type="match status" value="1"/>
</dbReference>
<feature type="compositionally biased region" description="Polar residues" evidence="2">
    <location>
        <begin position="405"/>
        <end position="416"/>
    </location>
</feature>
<dbReference type="PROSITE" id="PS51471">
    <property type="entry name" value="FE2OG_OXY"/>
    <property type="match status" value="1"/>
</dbReference>
<keyword evidence="4" id="KW-0223">Dioxygenase</keyword>
<feature type="region of interest" description="Disordered" evidence="2">
    <location>
        <begin position="634"/>
        <end position="675"/>
    </location>
</feature>
<dbReference type="GeneID" id="28733071"/>
<feature type="domain" description="Fe2OG dioxygenase" evidence="3">
    <location>
        <begin position="589"/>
        <end position="737"/>
    </location>
</feature>
<dbReference type="PANTHER" id="PTHR31212:SF5">
    <property type="entry name" value="ISOCHORISMATASE FAMILY PROTEIN FAMILY (AFU_ORTHOLOGUE AFUA_3G14500)"/>
    <property type="match status" value="1"/>
</dbReference>
<evidence type="ECO:0000313" key="4">
    <source>
        <dbReference type="EMBL" id="KPI35687.1"/>
    </source>
</evidence>
<feature type="region of interest" description="Disordered" evidence="2">
    <location>
        <begin position="90"/>
        <end position="110"/>
    </location>
</feature>
<accession>A0A0N1HM05</accession>
<dbReference type="CDD" id="cd00431">
    <property type="entry name" value="cysteine_hydrolases"/>
    <property type="match status" value="1"/>
</dbReference>
<dbReference type="OrthoDB" id="445341at2759"/>
<organism evidence="4 5">
    <name type="scientific">Cyphellophora attinorum</name>
    <dbReference type="NCBI Taxonomy" id="1664694"/>
    <lineage>
        <taxon>Eukaryota</taxon>
        <taxon>Fungi</taxon>
        <taxon>Dikarya</taxon>
        <taxon>Ascomycota</taxon>
        <taxon>Pezizomycotina</taxon>
        <taxon>Eurotiomycetes</taxon>
        <taxon>Chaetothyriomycetidae</taxon>
        <taxon>Chaetothyriales</taxon>
        <taxon>Cyphellophoraceae</taxon>
        <taxon>Cyphellophora</taxon>
    </lineage>
</organism>
<dbReference type="InterPro" id="IPR027450">
    <property type="entry name" value="AlkB-like"/>
</dbReference>
<dbReference type="VEuPathDB" id="FungiDB:AB675_1310"/>
<dbReference type="InterPro" id="IPR037151">
    <property type="entry name" value="AlkB-like_sf"/>
</dbReference>
<comment type="similarity">
    <text evidence="1">Belongs to the isochorismatase family.</text>
</comment>
<dbReference type="AlphaFoldDB" id="A0A0N1HM05"/>
<feature type="compositionally biased region" description="Low complexity" evidence="2">
    <location>
        <begin position="376"/>
        <end position="385"/>
    </location>
</feature>
<name>A0A0N1HM05_9EURO</name>
<evidence type="ECO:0000259" key="3">
    <source>
        <dbReference type="PROSITE" id="PS51471"/>
    </source>
</evidence>
<sequence length="839" mass="92586">MTFARNTPPAALRPEPRKALILIDCQNDFIDQVQGKLPVPGASTFVERLSDLATSFRSKGLVVFAQTEFRGARTSFSPEWGTYNILQQQHLPQDPSSPEHGGTHRRGRSSIPIDPEAFLQASVPESQRACRPGTSGVALSQPLADVYDPKCDLCITKSQYSAFKDTPLLLQLRMRMVQHLYVAGSLSNIGVYATVTDAVRHGLQVTLIEDCLGYRNERCHVEAVKQMVDMMGASGVDQQELMDDLAGLLGDVIREEDLGPKFQINVAPPKPSGLAQPISRTPLTPERKQQQVEEWLTDRDACQSKSAEIVPESHGISETLEVDPTVDYESYACEHSNMTQDYGTLAGSSSPQIRSSARSNTTANGGESSRIPARRSSSTHTSSESARYKVSRPRIRGTRPLSGISVASSSTETPKTPNAIREQIMAAIAASEGLGVKTIDASSTSKGVEPDGMDSTSRPRRRIHVDLDTLVKAIQRPPPSRKRKVKNSAVLIGPAERAGEGDCYIIGNIVGYAEADSAFHKLKRTVRWQKMFHRTGEVPRLVAVQGAVDETTGTEPVYRHPADESPEMASFDDTVNTLRRVAEKHVGHSLNHVLIQYYRNGEDNISEHSDKTLDITRGSSIVNFSFGAQRVMTLRTKKPETPGPPSPTLSTSKGKEPLTDTHVHSSGNLKTLDEPLSPERTTQRIPLMHDSIFILGPRTNQYWLHSVRPDKRPDHEKVEEELAYAGERISLTFRSIATYVNRERGTIWGQGARCKEPPTQGHSNGYEDEENVSKQKGKRVADDSTQSGTLLEGTEAEIQGEKMIKAFGQENHRSSTWDWDQWYGEGFDVVNFETTPVAT</sequence>
<dbReference type="Pfam" id="PF13532">
    <property type="entry name" value="2OG-FeII_Oxy_2"/>
    <property type="match status" value="1"/>
</dbReference>